<accession>A0A100WVR4</accession>
<dbReference type="EMBL" id="BCSZ01000052">
    <property type="protein sequence ID" value="GAT04984.1"/>
    <property type="molecule type" value="Genomic_DNA"/>
</dbReference>
<dbReference type="AlphaFoldDB" id="A0A100WVR4"/>
<reference evidence="1 2" key="1">
    <citation type="journal article" date="2016" name="Genome Announc.">
        <title>Draft Genome Sequences of Five Rapidly Growing Mycobacterium Species, M. thermoresistibile, M. fortuitum subsp. acetamidolyticum, M. canariasense, M. brisbanense, and M. novocastrense.</title>
        <authorList>
            <person name="Katahira K."/>
            <person name="Ogura Y."/>
            <person name="Gotoh Y."/>
            <person name="Hayashi T."/>
        </authorList>
    </citation>
    <scope>NUCLEOTIDE SEQUENCE [LARGE SCALE GENOMIC DNA]</scope>
    <source>
        <strain evidence="1 2">JCM6368</strain>
    </source>
</reference>
<name>A0A100WVR4_MYCFO</name>
<comment type="caution">
    <text evidence="1">The sequence shown here is derived from an EMBL/GenBank/DDBJ whole genome shotgun (WGS) entry which is preliminary data.</text>
</comment>
<protein>
    <submittedName>
        <fullName evidence="1">Uncharacterized protein</fullName>
    </submittedName>
</protein>
<evidence type="ECO:0000313" key="2">
    <source>
        <dbReference type="Proteomes" id="UP000069705"/>
    </source>
</evidence>
<reference evidence="2" key="2">
    <citation type="submission" date="2016-02" db="EMBL/GenBank/DDBJ databases">
        <title>Draft genome sequence of five rapidly growing Mycobacterium species.</title>
        <authorList>
            <person name="Katahira K."/>
            <person name="Gotou Y."/>
            <person name="Iida K."/>
            <person name="Ogura Y."/>
            <person name="Hayashi T."/>
        </authorList>
    </citation>
    <scope>NUCLEOTIDE SEQUENCE [LARGE SCALE GENOMIC DNA]</scope>
    <source>
        <strain evidence="2">JCM6368</strain>
    </source>
</reference>
<sequence>MTVEFYDLAQRLHAAQTGKPVLRVAQALFTLTPAAVFIEAHTDEKAVPRATLTRQDGSVRTVAGSAILRALAQHGAQMDPTEPPTQLVMADGTTLGTLAAVARSHHKDTDPGLRAASATVGWWIDRAGYPGTNAVINLLTHSRQRFITGAPPDAERHATHWRSALAAPPRQAGLSTWAQRAGAGIYLDALDPIRDDDAYSFTQACKRFAKGYSWTAPEPPPVAAMGLRARCDTADLWEAALLTDRLWRHRALHTGHVTGGEVVKTTKATFTVRCPRLDARLRVGSAVRGWCGGLDSYDRSTHFDGDVHEASAHQGALLLTVARVPAEHRPAPGQWASLMPARPNPRTVSMGRSKYRRLQFRADSWIAAGKTPGLRRRDVPLDVLCAAAETE</sequence>
<organism evidence="1 2">
    <name type="scientific">Mycolicibacterium fortuitum subsp. acetamidolyticum</name>
    <dbReference type="NCBI Taxonomy" id="144550"/>
    <lineage>
        <taxon>Bacteria</taxon>
        <taxon>Bacillati</taxon>
        <taxon>Actinomycetota</taxon>
        <taxon>Actinomycetes</taxon>
        <taxon>Mycobacteriales</taxon>
        <taxon>Mycobacteriaceae</taxon>
        <taxon>Mycolicibacterium</taxon>
    </lineage>
</organism>
<evidence type="ECO:0000313" key="1">
    <source>
        <dbReference type="EMBL" id="GAT04984.1"/>
    </source>
</evidence>
<proteinExistence type="predicted"/>
<dbReference type="Proteomes" id="UP000069705">
    <property type="component" value="Unassembled WGS sequence"/>
</dbReference>
<dbReference type="RefSeq" id="WP_064774182.1">
    <property type="nucleotide sequence ID" value="NZ_BCSZ01000052.1"/>
</dbReference>
<gene>
    <name evidence="1" type="ORF">RMCFA_5095</name>
</gene>